<keyword evidence="3" id="KW-1185">Reference proteome</keyword>
<dbReference type="EMBL" id="JARBHB010000016">
    <property type="protein sequence ID" value="KAJ8866401.1"/>
    <property type="molecule type" value="Genomic_DNA"/>
</dbReference>
<gene>
    <name evidence="2" type="ORF">PR048_032244</name>
</gene>
<evidence type="ECO:0000313" key="3">
    <source>
        <dbReference type="Proteomes" id="UP001159363"/>
    </source>
</evidence>
<evidence type="ECO:0000313" key="2">
    <source>
        <dbReference type="EMBL" id="KAJ8866401.1"/>
    </source>
</evidence>
<name>A0ABQ9G5U3_9NEOP</name>
<accession>A0ABQ9G5U3</accession>
<protein>
    <submittedName>
        <fullName evidence="2">Uncharacterized protein</fullName>
    </submittedName>
</protein>
<organism evidence="2 3">
    <name type="scientific">Dryococelus australis</name>
    <dbReference type="NCBI Taxonomy" id="614101"/>
    <lineage>
        <taxon>Eukaryota</taxon>
        <taxon>Metazoa</taxon>
        <taxon>Ecdysozoa</taxon>
        <taxon>Arthropoda</taxon>
        <taxon>Hexapoda</taxon>
        <taxon>Insecta</taxon>
        <taxon>Pterygota</taxon>
        <taxon>Neoptera</taxon>
        <taxon>Polyneoptera</taxon>
        <taxon>Phasmatodea</taxon>
        <taxon>Verophasmatodea</taxon>
        <taxon>Anareolatae</taxon>
        <taxon>Phasmatidae</taxon>
        <taxon>Eurycanthinae</taxon>
        <taxon>Dryococelus</taxon>
    </lineage>
</organism>
<comment type="caution">
    <text evidence="2">The sequence shown here is derived from an EMBL/GenBank/DDBJ whole genome shotgun (WGS) entry which is preliminary data.</text>
</comment>
<evidence type="ECO:0000256" key="1">
    <source>
        <dbReference type="SAM" id="MobiDB-lite"/>
    </source>
</evidence>
<reference evidence="2 3" key="1">
    <citation type="submission" date="2023-02" db="EMBL/GenBank/DDBJ databases">
        <title>LHISI_Scaffold_Assembly.</title>
        <authorList>
            <person name="Stuart O.P."/>
            <person name="Cleave R."/>
            <person name="Magrath M.J.L."/>
            <person name="Mikheyev A.S."/>
        </authorList>
    </citation>
    <scope>NUCLEOTIDE SEQUENCE [LARGE SCALE GENOMIC DNA]</scope>
    <source>
        <strain evidence="2">Daus_M_001</strain>
        <tissue evidence="2">Leg muscle</tissue>
    </source>
</reference>
<sequence>MRCVVKLSSLEAEEYPGTSHASKMLGRRSANQCLATYLSARNPTNREQYAVANQTQRSFPEPRAANRRINTPKSREGRVISLLQLQEGEPAPGNCLPHSGADTWRHQPVGGHRPLLCSTSFLGRGEHGLHNSVELCSHEAKEYPGSRTLEGLGEKLGVTLSVFYSMAAYCTKERFTAAYSDRQALFLLQRSCPVAPTSSPIRDRMILVPNQDPISNRQFQRFEMNFISTSELKEVQQFFPCRSWIRSRIEFRTAMAQPGTTRLARLLFTRHPARGRPNNANINNRNGMNELKTRARHTAQVAVAARGRKTSGKDGVSNEHGYRPTVNLYPREINCTAEGRTLLAGGRLGRCRGEGVDAPPPPQRPTERAKKGGLCERRHVGVFFGGQARAGDERVDEHVSVAPSAHRAFAPQARQSPSTRRPRACILTGLAGRYAADKVADNGEKVVTCLDNRYEGEHGAAHRNAKEGGWGVEREILEKTRRPAAPSGTTPTCENPGAIPPGSPRWEVSSLTTKPPRPREVFDRSSSLVTVWICAGTGVEDSASELKRLSNLRQCAQYLREMPLFVGHGHRPHAPRQQNGVKCQQLVTKSSQNCRTCVQHADLPEVHALQTRTERLQTVTHIRTTILKTNPNWLKTDFSKAQYFEVSVVSCCLSALCDSGITVALSTAVQSIELSGDDAPYDRGSIALIESQGYAPQALVRLLASHHASRVRFPAGSLPDYRMWESCRMMPLIGGFSRGSPLHSGAAPYLASPSPALKTSLNPANSLKTPHDRVKRCRDRKINTKASGRDNIDVFTQNKRPSIREQMMKAPLGSVIFLRRGLFNALLRAEATLEGLIETTKELVERTSEPGDCARHLLAWQQD</sequence>
<feature type="region of interest" description="Disordered" evidence="1">
    <location>
        <begin position="481"/>
        <end position="521"/>
    </location>
</feature>
<proteinExistence type="predicted"/>
<dbReference type="Proteomes" id="UP001159363">
    <property type="component" value="Chromosome 15"/>
</dbReference>